<evidence type="ECO:0000313" key="2">
    <source>
        <dbReference type="Proteomes" id="UP000799755"/>
    </source>
</evidence>
<organism evidence="1 2">
    <name type="scientific">Lindgomyces ingoldianus</name>
    <dbReference type="NCBI Taxonomy" id="673940"/>
    <lineage>
        <taxon>Eukaryota</taxon>
        <taxon>Fungi</taxon>
        <taxon>Dikarya</taxon>
        <taxon>Ascomycota</taxon>
        <taxon>Pezizomycotina</taxon>
        <taxon>Dothideomycetes</taxon>
        <taxon>Pleosporomycetidae</taxon>
        <taxon>Pleosporales</taxon>
        <taxon>Lindgomycetaceae</taxon>
        <taxon>Lindgomyces</taxon>
    </lineage>
</organism>
<protein>
    <submittedName>
        <fullName evidence="1">Uncharacterized protein</fullName>
    </submittedName>
</protein>
<comment type="caution">
    <text evidence="1">The sequence shown here is derived from an EMBL/GenBank/DDBJ whole genome shotgun (WGS) entry which is preliminary data.</text>
</comment>
<keyword evidence="2" id="KW-1185">Reference proteome</keyword>
<evidence type="ECO:0000313" key="1">
    <source>
        <dbReference type="EMBL" id="KAF2464079.1"/>
    </source>
</evidence>
<accession>A0ACB6QAX7</accession>
<proteinExistence type="predicted"/>
<dbReference type="Proteomes" id="UP000799755">
    <property type="component" value="Unassembled WGS sequence"/>
</dbReference>
<name>A0ACB6QAX7_9PLEO</name>
<sequence length="355" mass="39672">MIADGTSLWSGLVNITFNDDYNWNDDRLFRYTVLHEIGHALGLSHSKVENAVMFPYYDGMIHPLHPDDEAAVHVLYGWKTPRWSKIDSNSGTKFIAQVSSNTSTPAAQDGLYQLRSTGQIMWYNPSGSWVSVGNDKNTVQIAGSAGNLYQRRADGSVYRYTGTSSNWQSIGIASDNNIDLVTAADAVYLRRKDGWVARWSGTGTTWNTIEQPSISKQIAVTDKKTLWNLLISGDVVRSEYPYSSGWVTVDQNPSNLAIAVGGEEFYKLQTDGKIVWLDMDAYYWRTIEDGNATDFYASGMYLYSSHGDGSIWRYTGTPMVWEQLDSARNSDSVVGDRRGEVWELLGTGDILRLVS</sequence>
<dbReference type="EMBL" id="MU003540">
    <property type="protein sequence ID" value="KAF2464079.1"/>
    <property type="molecule type" value="Genomic_DNA"/>
</dbReference>
<gene>
    <name evidence="1" type="ORF">BDR25DRAFT_297158</name>
</gene>
<reference evidence="1" key="1">
    <citation type="journal article" date="2020" name="Stud. Mycol.">
        <title>101 Dothideomycetes genomes: a test case for predicting lifestyles and emergence of pathogens.</title>
        <authorList>
            <person name="Haridas S."/>
            <person name="Albert R."/>
            <person name="Binder M."/>
            <person name="Bloem J."/>
            <person name="Labutti K."/>
            <person name="Salamov A."/>
            <person name="Andreopoulos B."/>
            <person name="Baker S."/>
            <person name="Barry K."/>
            <person name="Bills G."/>
            <person name="Bluhm B."/>
            <person name="Cannon C."/>
            <person name="Castanera R."/>
            <person name="Culley D."/>
            <person name="Daum C."/>
            <person name="Ezra D."/>
            <person name="Gonzalez J."/>
            <person name="Henrissat B."/>
            <person name="Kuo A."/>
            <person name="Liang C."/>
            <person name="Lipzen A."/>
            <person name="Lutzoni F."/>
            <person name="Magnuson J."/>
            <person name="Mondo S."/>
            <person name="Nolan M."/>
            <person name="Ohm R."/>
            <person name="Pangilinan J."/>
            <person name="Park H.-J."/>
            <person name="Ramirez L."/>
            <person name="Alfaro M."/>
            <person name="Sun H."/>
            <person name="Tritt A."/>
            <person name="Yoshinaga Y."/>
            <person name="Zwiers L.-H."/>
            <person name="Turgeon B."/>
            <person name="Goodwin S."/>
            <person name="Spatafora J."/>
            <person name="Crous P."/>
            <person name="Grigoriev I."/>
        </authorList>
    </citation>
    <scope>NUCLEOTIDE SEQUENCE</scope>
    <source>
        <strain evidence="1">ATCC 200398</strain>
    </source>
</reference>